<accession>A0ABP9DRV6</accession>
<protein>
    <submittedName>
        <fullName evidence="1">Uncharacterized protein</fullName>
    </submittedName>
</protein>
<dbReference type="Proteomes" id="UP001500298">
    <property type="component" value="Unassembled WGS sequence"/>
</dbReference>
<organism evidence="1 2">
    <name type="scientific">Algivirga pacifica</name>
    <dbReference type="NCBI Taxonomy" id="1162670"/>
    <lineage>
        <taxon>Bacteria</taxon>
        <taxon>Pseudomonadati</taxon>
        <taxon>Bacteroidota</taxon>
        <taxon>Cytophagia</taxon>
        <taxon>Cytophagales</taxon>
        <taxon>Flammeovirgaceae</taxon>
        <taxon>Algivirga</taxon>
    </lineage>
</organism>
<reference evidence="2" key="1">
    <citation type="journal article" date="2019" name="Int. J. Syst. Evol. Microbiol.">
        <title>The Global Catalogue of Microorganisms (GCM) 10K type strain sequencing project: providing services to taxonomists for standard genome sequencing and annotation.</title>
        <authorList>
            <consortium name="The Broad Institute Genomics Platform"/>
            <consortium name="The Broad Institute Genome Sequencing Center for Infectious Disease"/>
            <person name="Wu L."/>
            <person name="Ma J."/>
        </authorList>
    </citation>
    <scope>NUCLEOTIDE SEQUENCE [LARGE SCALE GENOMIC DNA]</scope>
    <source>
        <strain evidence="2">JCM 18326</strain>
    </source>
</reference>
<name>A0ABP9DRV6_9BACT</name>
<proteinExistence type="predicted"/>
<evidence type="ECO:0000313" key="2">
    <source>
        <dbReference type="Proteomes" id="UP001500298"/>
    </source>
</evidence>
<comment type="caution">
    <text evidence="1">The sequence shown here is derived from an EMBL/GenBank/DDBJ whole genome shotgun (WGS) entry which is preliminary data.</text>
</comment>
<dbReference type="RefSeq" id="WP_345375044.1">
    <property type="nucleotide sequence ID" value="NZ_BAABJX010000065.1"/>
</dbReference>
<keyword evidence="2" id="KW-1185">Reference proteome</keyword>
<sequence length="84" mass="9801">MRKPIGVSCFKPLSDHVWAGKSKATGVYVIHHQKERYLLEFDSQLAWKEGKQLFLKEMKSKQAEELDVLMEVAQAYREHVIEVL</sequence>
<gene>
    <name evidence="1" type="ORF">GCM10023331_39730</name>
</gene>
<dbReference type="EMBL" id="BAABJX010000065">
    <property type="protein sequence ID" value="GAA4851095.1"/>
    <property type="molecule type" value="Genomic_DNA"/>
</dbReference>
<evidence type="ECO:0000313" key="1">
    <source>
        <dbReference type="EMBL" id="GAA4851095.1"/>
    </source>
</evidence>